<dbReference type="PROSITE" id="PS51063">
    <property type="entry name" value="HTH_CRP_2"/>
    <property type="match status" value="1"/>
</dbReference>
<dbReference type="SMART" id="SM00100">
    <property type="entry name" value="cNMP"/>
    <property type="match status" value="1"/>
</dbReference>
<dbReference type="PRINTS" id="PR00034">
    <property type="entry name" value="HTHCRP"/>
</dbReference>
<dbReference type="Pfam" id="PF00027">
    <property type="entry name" value="cNMP_binding"/>
    <property type="match status" value="1"/>
</dbReference>
<dbReference type="PANTHER" id="PTHR24567:SF26">
    <property type="entry name" value="REGULATORY PROTEIN YEIL"/>
    <property type="match status" value="1"/>
</dbReference>
<keyword evidence="2" id="KW-0238">DNA-binding</keyword>
<dbReference type="InterPro" id="IPR018490">
    <property type="entry name" value="cNMP-bd_dom_sf"/>
</dbReference>
<dbReference type="PROSITE" id="PS50042">
    <property type="entry name" value="CNMP_BINDING_3"/>
    <property type="match status" value="1"/>
</dbReference>
<dbReference type="SUPFAM" id="SSF46785">
    <property type="entry name" value="Winged helix' DNA-binding domain"/>
    <property type="match status" value="1"/>
</dbReference>
<keyword evidence="8" id="KW-1185">Reference proteome</keyword>
<evidence type="ECO:0000313" key="8">
    <source>
        <dbReference type="Proteomes" id="UP001500782"/>
    </source>
</evidence>
<evidence type="ECO:0000256" key="4">
    <source>
        <dbReference type="ARBA" id="ARBA00023163"/>
    </source>
</evidence>
<evidence type="ECO:0000259" key="6">
    <source>
        <dbReference type="PROSITE" id="PS51063"/>
    </source>
</evidence>
<dbReference type="InterPro" id="IPR014710">
    <property type="entry name" value="RmlC-like_jellyroll"/>
</dbReference>
<dbReference type="InterPro" id="IPR050397">
    <property type="entry name" value="Env_Response_Regulators"/>
</dbReference>
<feature type="domain" description="HTH crp-type" evidence="6">
    <location>
        <begin position="144"/>
        <end position="217"/>
    </location>
</feature>
<feature type="domain" description="Cyclic nucleotide-binding" evidence="5">
    <location>
        <begin position="10"/>
        <end position="130"/>
    </location>
</feature>
<keyword evidence="4" id="KW-0804">Transcription</keyword>
<accession>A0ABP3FSM5</accession>
<dbReference type="InterPro" id="IPR012318">
    <property type="entry name" value="HTH_CRP"/>
</dbReference>
<dbReference type="InterPro" id="IPR036390">
    <property type="entry name" value="WH_DNA-bd_sf"/>
</dbReference>
<dbReference type="CDD" id="cd00038">
    <property type="entry name" value="CAP_ED"/>
    <property type="match status" value="1"/>
</dbReference>
<evidence type="ECO:0000259" key="5">
    <source>
        <dbReference type="PROSITE" id="PS50042"/>
    </source>
</evidence>
<dbReference type="InterPro" id="IPR036388">
    <property type="entry name" value="WH-like_DNA-bd_sf"/>
</dbReference>
<dbReference type="InterPro" id="IPR000595">
    <property type="entry name" value="cNMP-bd_dom"/>
</dbReference>
<evidence type="ECO:0000256" key="3">
    <source>
        <dbReference type="ARBA" id="ARBA00023159"/>
    </source>
</evidence>
<evidence type="ECO:0000313" key="7">
    <source>
        <dbReference type="EMBL" id="GAA0324781.1"/>
    </source>
</evidence>
<comment type="caution">
    <text evidence="7">The sequence shown here is derived from an EMBL/GenBank/DDBJ whole genome shotgun (WGS) entry which is preliminary data.</text>
</comment>
<gene>
    <name evidence="7" type="ORF">GCM10008967_14220</name>
</gene>
<dbReference type="SUPFAM" id="SSF51206">
    <property type="entry name" value="cAMP-binding domain-like"/>
    <property type="match status" value="1"/>
</dbReference>
<dbReference type="PANTHER" id="PTHR24567">
    <property type="entry name" value="CRP FAMILY TRANSCRIPTIONAL REGULATORY PROTEIN"/>
    <property type="match status" value="1"/>
</dbReference>
<name>A0ABP3FSM5_9BACI</name>
<protein>
    <submittedName>
        <fullName evidence="7">Crp/Fnr family transcriptional regulator</fullName>
    </submittedName>
</protein>
<dbReference type="Proteomes" id="UP001500782">
    <property type="component" value="Unassembled WGS sequence"/>
</dbReference>
<keyword evidence="1" id="KW-0805">Transcription regulation</keyword>
<dbReference type="Pfam" id="PF13545">
    <property type="entry name" value="HTH_Crp_2"/>
    <property type="match status" value="1"/>
</dbReference>
<dbReference type="Gene3D" id="2.60.120.10">
    <property type="entry name" value="Jelly Rolls"/>
    <property type="match status" value="1"/>
</dbReference>
<organism evidence="7 8">
    <name type="scientific">Bacillus carboniphilus</name>
    <dbReference type="NCBI Taxonomy" id="86663"/>
    <lineage>
        <taxon>Bacteria</taxon>
        <taxon>Bacillati</taxon>
        <taxon>Bacillota</taxon>
        <taxon>Bacilli</taxon>
        <taxon>Bacillales</taxon>
        <taxon>Bacillaceae</taxon>
        <taxon>Bacillus</taxon>
    </lineage>
</organism>
<dbReference type="SMART" id="SM00419">
    <property type="entry name" value="HTH_CRP"/>
    <property type="match status" value="1"/>
</dbReference>
<evidence type="ECO:0000256" key="1">
    <source>
        <dbReference type="ARBA" id="ARBA00023015"/>
    </source>
</evidence>
<sequence>MLNVLKDVPLFNGLNEEDLHLIAQITSKRKYKKKANVFMEGETREAVFFIESGVVKSYKVDEDGNEQVISILQSGDMFPHVGFFDESPYPATVEVVREAELLVIRIDDFDQLIIRQPQMAVKVMKVMGQKILHLQQRLQDFISKDVQHRLTHSLVRLAREYGEVRKQGTYVSLPITNQDFANMVGTSRESINRIINHFKREKLMDSDRHGFLIYDIDKLESYH</sequence>
<keyword evidence="3" id="KW-0010">Activator</keyword>
<evidence type="ECO:0000256" key="2">
    <source>
        <dbReference type="ARBA" id="ARBA00023125"/>
    </source>
</evidence>
<proteinExistence type="predicted"/>
<dbReference type="Gene3D" id="1.10.10.10">
    <property type="entry name" value="Winged helix-like DNA-binding domain superfamily/Winged helix DNA-binding domain"/>
    <property type="match status" value="1"/>
</dbReference>
<dbReference type="RefSeq" id="WP_343797667.1">
    <property type="nucleotide sequence ID" value="NZ_BAAADJ010000014.1"/>
</dbReference>
<dbReference type="EMBL" id="BAAADJ010000014">
    <property type="protein sequence ID" value="GAA0324781.1"/>
    <property type="molecule type" value="Genomic_DNA"/>
</dbReference>
<reference evidence="8" key="1">
    <citation type="journal article" date="2019" name="Int. J. Syst. Evol. Microbiol.">
        <title>The Global Catalogue of Microorganisms (GCM) 10K type strain sequencing project: providing services to taxonomists for standard genome sequencing and annotation.</title>
        <authorList>
            <consortium name="The Broad Institute Genomics Platform"/>
            <consortium name="The Broad Institute Genome Sequencing Center for Infectious Disease"/>
            <person name="Wu L."/>
            <person name="Ma J."/>
        </authorList>
    </citation>
    <scope>NUCLEOTIDE SEQUENCE [LARGE SCALE GENOMIC DNA]</scope>
    <source>
        <strain evidence="8">JCM 9731</strain>
    </source>
</reference>